<gene>
    <name evidence="9" type="ORF">EJQ19_12270</name>
</gene>
<evidence type="ECO:0000256" key="8">
    <source>
        <dbReference type="RuleBase" id="RU364100"/>
    </source>
</evidence>
<dbReference type="GO" id="GO:0016829">
    <property type="term" value="F:lyase activity"/>
    <property type="evidence" value="ECO:0007669"/>
    <property type="project" value="UniProtKB-KW"/>
</dbReference>
<dbReference type="SUPFAM" id="SSF143081">
    <property type="entry name" value="BB1717-like"/>
    <property type="match status" value="1"/>
</dbReference>
<dbReference type="RefSeq" id="WP_126141515.1">
    <property type="nucleotide sequence ID" value="NZ_RXHU01000033.1"/>
</dbReference>
<evidence type="ECO:0000256" key="7">
    <source>
        <dbReference type="ARBA" id="ARBA00023239"/>
    </source>
</evidence>
<dbReference type="Pfam" id="PF02586">
    <property type="entry name" value="SRAP"/>
    <property type="match status" value="1"/>
</dbReference>
<dbReference type="EMBL" id="RXHU01000033">
    <property type="protein sequence ID" value="RTE09440.1"/>
    <property type="molecule type" value="Genomic_DNA"/>
</dbReference>
<comment type="similarity">
    <text evidence="1 8">Belongs to the SOS response-associated peptidase family.</text>
</comment>
<dbReference type="PANTHER" id="PTHR13604:SF0">
    <property type="entry name" value="ABASIC SITE PROCESSING PROTEIN HMCES"/>
    <property type="match status" value="1"/>
</dbReference>
<evidence type="ECO:0000256" key="3">
    <source>
        <dbReference type="ARBA" id="ARBA00022763"/>
    </source>
</evidence>
<protein>
    <recommendedName>
        <fullName evidence="8">Abasic site processing protein</fullName>
        <ecNumber evidence="8">3.4.-.-</ecNumber>
    </recommendedName>
</protein>
<dbReference type="GO" id="GO:0006508">
    <property type="term" value="P:proteolysis"/>
    <property type="evidence" value="ECO:0007669"/>
    <property type="project" value="UniProtKB-KW"/>
</dbReference>
<proteinExistence type="inferred from homology"/>
<organism evidence="9 10">
    <name type="scientific">Paenibacillus whitsoniae</name>
    <dbReference type="NCBI Taxonomy" id="2496558"/>
    <lineage>
        <taxon>Bacteria</taxon>
        <taxon>Bacillati</taxon>
        <taxon>Bacillota</taxon>
        <taxon>Bacilli</taxon>
        <taxon>Bacillales</taxon>
        <taxon>Paenibacillaceae</taxon>
        <taxon>Paenibacillus</taxon>
    </lineage>
</organism>
<dbReference type="EC" id="3.4.-.-" evidence="8"/>
<name>A0A430JEH1_9BACL</name>
<keyword evidence="4 8" id="KW-0378">Hydrolase</keyword>
<comment type="caution">
    <text evidence="9">The sequence shown here is derived from an EMBL/GenBank/DDBJ whole genome shotgun (WGS) entry which is preliminary data.</text>
</comment>
<dbReference type="InterPro" id="IPR003738">
    <property type="entry name" value="SRAP"/>
</dbReference>
<dbReference type="Gene3D" id="3.90.1680.10">
    <property type="entry name" value="SOS response associated peptidase-like"/>
    <property type="match status" value="1"/>
</dbReference>
<evidence type="ECO:0000256" key="4">
    <source>
        <dbReference type="ARBA" id="ARBA00022801"/>
    </source>
</evidence>
<evidence type="ECO:0000256" key="2">
    <source>
        <dbReference type="ARBA" id="ARBA00022670"/>
    </source>
</evidence>
<keyword evidence="5" id="KW-0190">Covalent protein-DNA linkage</keyword>
<evidence type="ECO:0000313" key="10">
    <source>
        <dbReference type="Proteomes" id="UP000276128"/>
    </source>
</evidence>
<keyword evidence="2 8" id="KW-0645">Protease</keyword>
<evidence type="ECO:0000256" key="6">
    <source>
        <dbReference type="ARBA" id="ARBA00023125"/>
    </source>
</evidence>
<evidence type="ECO:0000313" key="9">
    <source>
        <dbReference type="EMBL" id="RTE09440.1"/>
    </source>
</evidence>
<keyword evidence="3" id="KW-0227">DNA damage</keyword>
<dbReference type="GO" id="GO:0008233">
    <property type="term" value="F:peptidase activity"/>
    <property type="evidence" value="ECO:0007669"/>
    <property type="project" value="UniProtKB-KW"/>
</dbReference>
<dbReference type="AlphaFoldDB" id="A0A430JEH1"/>
<sequence>MCHSIAILAEVQDVMKQFRVDRLLSYNSTRYEVKPTESVSAIMVNRKGERILDEFRWGLMPFWAREAVCGERDSIFSNPTFERIVRKQRCLIPCSGFYIGVPEGKDTTWIRVKMRSGNFAIAGLYDVWRAPSGEEELRTCMMLMTEANDVVLPYQRSMPAILDSEQAEAWLAPEQKDSRQLRSLLRPVDDLLMVSSLLGSAQEKLDISADVGVLA</sequence>
<keyword evidence="7" id="KW-0456">Lyase</keyword>
<dbReference type="Proteomes" id="UP000276128">
    <property type="component" value="Unassembled WGS sequence"/>
</dbReference>
<dbReference type="PANTHER" id="PTHR13604">
    <property type="entry name" value="DC12-RELATED"/>
    <property type="match status" value="1"/>
</dbReference>
<dbReference type="GO" id="GO:0106300">
    <property type="term" value="P:protein-DNA covalent cross-linking repair"/>
    <property type="evidence" value="ECO:0007669"/>
    <property type="project" value="InterPro"/>
</dbReference>
<dbReference type="GO" id="GO:0003697">
    <property type="term" value="F:single-stranded DNA binding"/>
    <property type="evidence" value="ECO:0007669"/>
    <property type="project" value="InterPro"/>
</dbReference>
<dbReference type="OrthoDB" id="9782620at2"/>
<keyword evidence="10" id="KW-1185">Reference proteome</keyword>
<evidence type="ECO:0000256" key="1">
    <source>
        <dbReference type="ARBA" id="ARBA00008136"/>
    </source>
</evidence>
<reference evidence="9 10" key="1">
    <citation type="submission" date="2018-12" db="EMBL/GenBank/DDBJ databases">
        <title>Bacillus ochoae sp. nov., Paenibacillus whitsoniae sp. nov., Paenibacillus spiritus sp. nov. Isolated from the Mars Exploration Rover during spacecraft assembly.</title>
        <authorList>
            <person name="Seuylemezian A."/>
            <person name="Vaishampayan P."/>
        </authorList>
    </citation>
    <scope>NUCLEOTIDE SEQUENCE [LARGE SCALE GENOMIC DNA]</scope>
    <source>
        <strain evidence="9 10">MER 54</strain>
    </source>
</reference>
<keyword evidence="6" id="KW-0238">DNA-binding</keyword>
<accession>A0A430JEH1</accession>
<evidence type="ECO:0000256" key="5">
    <source>
        <dbReference type="ARBA" id="ARBA00023124"/>
    </source>
</evidence>
<dbReference type="InterPro" id="IPR036590">
    <property type="entry name" value="SRAP-like"/>
</dbReference>